<evidence type="ECO:0000256" key="2">
    <source>
        <dbReference type="ARBA" id="ARBA00012261"/>
    </source>
</evidence>
<dbReference type="Pfam" id="PF02911">
    <property type="entry name" value="Formyl_trans_C"/>
    <property type="match status" value="1"/>
</dbReference>
<dbReference type="InterPro" id="IPR044135">
    <property type="entry name" value="Met-tRNA-FMT_C"/>
</dbReference>
<dbReference type="InterPro" id="IPR041711">
    <property type="entry name" value="Met-tRNA-FMT_N"/>
</dbReference>
<gene>
    <name evidence="5" type="primary">fmt</name>
    <name evidence="8" type="ORF">BSK56_15110</name>
</gene>
<sequence length="312" mass="33258">MKIVFMGTPAFAVPSLQMLVEEGYEVVAVVTQPDRPQGRKKTLVPTPVKEAALSLGLPVLQPERLRRPEAVAELAAYKPDLIVTAAYGQILPKSVLELPVNGCVNVHGSLLPKYRGGAPIQRCIINGEQVTGVTLMYMAEGLDTGDMISRVEVPIGDEDTSGVLFEKLSLAGRDLLKAEMPRLATGRLQATRQDDSEATYAPNLSREDERIDWNAGSREIYNRIRGLVPFSGAFTLWNGETFKVWAAAKPDGNSTGGTSAPGTVLAVNERGVEVKTGDGVVLLTSVQPAGKKAMSAGDFSRGAAMKPGTVLG</sequence>
<comment type="similarity">
    <text evidence="1 5">Belongs to the Fmt family.</text>
</comment>
<keyword evidence="4 5" id="KW-0648">Protein biosynthesis</keyword>
<comment type="catalytic activity">
    <reaction evidence="5">
        <text>L-methionyl-tRNA(fMet) + (6R)-10-formyltetrahydrofolate = N-formyl-L-methionyl-tRNA(fMet) + (6S)-5,6,7,8-tetrahydrofolate + H(+)</text>
        <dbReference type="Rhea" id="RHEA:24380"/>
        <dbReference type="Rhea" id="RHEA-COMP:9952"/>
        <dbReference type="Rhea" id="RHEA-COMP:9953"/>
        <dbReference type="ChEBI" id="CHEBI:15378"/>
        <dbReference type="ChEBI" id="CHEBI:57453"/>
        <dbReference type="ChEBI" id="CHEBI:78530"/>
        <dbReference type="ChEBI" id="CHEBI:78844"/>
        <dbReference type="ChEBI" id="CHEBI:195366"/>
        <dbReference type="EC" id="2.1.2.9"/>
    </reaction>
</comment>
<dbReference type="CDD" id="cd08704">
    <property type="entry name" value="Met_tRNA_FMT_C"/>
    <property type="match status" value="1"/>
</dbReference>
<dbReference type="EC" id="2.1.2.9" evidence="2 5"/>
<feature type="domain" description="Formyl transferase C-terminal" evidence="7">
    <location>
        <begin position="204"/>
        <end position="303"/>
    </location>
</feature>
<dbReference type="Pfam" id="PF00551">
    <property type="entry name" value="Formyl_trans_N"/>
    <property type="match status" value="1"/>
</dbReference>
<dbReference type="Proteomes" id="UP000187412">
    <property type="component" value="Unassembled WGS sequence"/>
</dbReference>
<dbReference type="InterPro" id="IPR002376">
    <property type="entry name" value="Formyl_transf_N"/>
</dbReference>
<feature type="binding site" evidence="5">
    <location>
        <begin position="109"/>
        <end position="112"/>
    </location>
    <ligand>
        <name>(6S)-5,6,7,8-tetrahydrofolate</name>
        <dbReference type="ChEBI" id="CHEBI:57453"/>
    </ligand>
</feature>
<evidence type="ECO:0000259" key="6">
    <source>
        <dbReference type="Pfam" id="PF00551"/>
    </source>
</evidence>
<dbReference type="HAMAP" id="MF_00182">
    <property type="entry name" value="Formyl_trans"/>
    <property type="match status" value="1"/>
</dbReference>
<dbReference type="InterPro" id="IPR005794">
    <property type="entry name" value="Fmt"/>
</dbReference>
<accession>A0ABX3H8N7</accession>
<organism evidence="8 9">
    <name type="scientific">Paenibacillus borealis</name>
    <dbReference type="NCBI Taxonomy" id="160799"/>
    <lineage>
        <taxon>Bacteria</taxon>
        <taxon>Bacillati</taxon>
        <taxon>Bacillota</taxon>
        <taxon>Bacilli</taxon>
        <taxon>Bacillales</taxon>
        <taxon>Paenibacillaceae</taxon>
        <taxon>Paenibacillus</taxon>
    </lineage>
</organism>
<evidence type="ECO:0000256" key="4">
    <source>
        <dbReference type="ARBA" id="ARBA00022917"/>
    </source>
</evidence>
<feature type="domain" description="Formyl transferase N-terminal" evidence="6">
    <location>
        <begin position="1"/>
        <end position="171"/>
    </location>
</feature>
<dbReference type="RefSeq" id="WP_076111300.1">
    <property type="nucleotide sequence ID" value="NZ_MPTB01000018.1"/>
</dbReference>
<comment type="function">
    <text evidence="5">Attaches a formyl group to the free amino group of methionyl-tRNA(fMet). The formyl group appears to play a dual role in the initiator identity of N-formylmethionyl-tRNA by promoting its recognition by IF2 and preventing the misappropriation of this tRNA by the elongation apparatus.</text>
</comment>
<reference evidence="8 9" key="1">
    <citation type="submission" date="2016-10" db="EMBL/GenBank/DDBJ databases">
        <title>Paenibacillus species isolates.</title>
        <authorList>
            <person name="Beno S.M."/>
        </authorList>
    </citation>
    <scope>NUCLEOTIDE SEQUENCE [LARGE SCALE GENOMIC DNA]</scope>
    <source>
        <strain evidence="8 9">FSL H7-0744</strain>
    </source>
</reference>
<dbReference type="InterPro" id="IPR036477">
    <property type="entry name" value="Formyl_transf_N_sf"/>
</dbReference>
<comment type="caution">
    <text evidence="8">The sequence shown here is derived from an EMBL/GenBank/DDBJ whole genome shotgun (WGS) entry which is preliminary data.</text>
</comment>
<keyword evidence="9" id="KW-1185">Reference proteome</keyword>
<protein>
    <recommendedName>
        <fullName evidence="2 5">Methionyl-tRNA formyltransferase</fullName>
        <ecNumber evidence="2 5">2.1.2.9</ecNumber>
    </recommendedName>
</protein>
<evidence type="ECO:0000256" key="1">
    <source>
        <dbReference type="ARBA" id="ARBA00010699"/>
    </source>
</evidence>
<name>A0ABX3H8N7_PAEBO</name>
<dbReference type="PANTHER" id="PTHR11138">
    <property type="entry name" value="METHIONYL-TRNA FORMYLTRANSFERASE"/>
    <property type="match status" value="1"/>
</dbReference>
<dbReference type="EMBL" id="MPTB01000018">
    <property type="protein sequence ID" value="OMD46823.1"/>
    <property type="molecule type" value="Genomic_DNA"/>
</dbReference>
<evidence type="ECO:0000313" key="9">
    <source>
        <dbReference type="Proteomes" id="UP000187412"/>
    </source>
</evidence>
<proteinExistence type="inferred from homology"/>
<dbReference type="InterPro" id="IPR011034">
    <property type="entry name" value="Formyl_transferase-like_C_sf"/>
</dbReference>
<dbReference type="SUPFAM" id="SSF53328">
    <property type="entry name" value="Formyltransferase"/>
    <property type="match status" value="1"/>
</dbReference>
<dbReference type="Gene3D" id="3.40.50.12230">
    <property type="match status" value="1"/>
</dbReference>
<evidence type="ECO:0000256" key="5">
    <source>
        <dbReference type="HAMAP-Rule" id="MF_00182"/>
    </source>
</evidence>
<evidence type="ECO:0000313" key="8">
    <source>
        <dbReference type="EMBL" id="OMD46823.1"/>
    </source>
</evidence>
<dbReference type="SUPFAM" id="SSF50486">
    <property type="entry name" value="FMT C-terminal domain-like"/>
    <property type="match status" value="1"/>
</dbReference>
<evidence type="ECO:0000256" key="3">
    <source>
        <dbReference type="ARBA" id="ARBA00022679"/>
    </source>
</evidence>
<dbReference type="NCBIfam" id="TIGR00460">
    <property type="entry name" value="fmt"/>
    <property type="match status" value="1"/>
</dbReference>
<dbReference type="PROSITE" id="PS00373">
    <property type="entry name" value="GART"/>
    <property type="match status" value="1"/>
</dbReference>
<keyword evidence="3 5" id="KW-0808">Transferase</keyword>
<dbReference type="InterPro" id="IPR005793">
    <property type="entry name" value="Formyl_trans_C"/>
</dbReference>
<dbReference type="PANTHER" id="PTHR11138:SF5">
    <property type="entry name" value="METHIONYL-TRNA FORMYLTRANSFERASE, MITOCHONDRIAL"/>
    <property type="match status" value="1"/>
</dbReference>
<evidence type="ECO:0000259" key="7">
    <source>
        <dbReference type="Pfam" id="PF02911"/>
    </source>
</evidence>
<dbReference type="CDD" id="cd08646">
    <property type="entry name" value="FMT_core_Met-tRNA-FMT_N"/>
    <property type="match status" value="1"/>
</dbReference>
<dbReference type="InterPro" id="IPR001555">
    <property type="entry name" value="GART_AS"/>
</dbReference>